<dbReference type="AlphaFoldDB" id="A0A923RS32"/>
<dbReference type="InterPro" id="IPR052216">
    <property type="entry name" value="CRISPR_Csm3_endoribonuclease"/>
</dbReference>
<protein>
    <submittedName>
        <fullName evidence="1">TIGR03986 family CRISPR-associated RAMP protein</fullName>
    </submittedName>
</protein>
<dbReference type="RefSeq" id="WP_186866165.1">
    <property type="nucleotide sequence ID" value="NZ_JACOPH010000001.1"/>
</dbReference>
<name>A0A923RS32_9FIRM</name>
<gene>
    <name evidence="1" type="ORF">H8S17_03065</name>
</gene>
<keyword evidence="2" id="KW-1185">Reference proteome</keyword>
<dbReference type="NCBIfam" id="TIGR03986">
    <property type="entry name" value="TIGR03986 family CRISPR-associated RAMP protein"/>
    <property type="match status" value="1"/>
</dbReference>
<dbReference type="PANTHER" id="PTHR35579">
    <property type="entry name" value="CRISPR SYSTEM CMS ENDORIBONUCLEASE CSM3"/>
    <property type="match status" value="1"/>
</dbReference>
<dbReference type="PANTHER" id="PTHR35579:SF3">
    <property type="entry name" value="CRISPR SYSTEM CMS ENDORIBONUCLEASE CSM3"/>
    <property type="match status" value="1"/>
</dbReference>
<sequence>MENSGYVGAPYNFVPFYKDVVSVEKEQMMTHDKIEHELLTGEIAYTATAKLPIFISDGKEKPDFVKNERGEYMIPGSSMRGLIRSNTQILGLSSFGEDIDDYRLMYRNVAAAQGKDDGYGAILGAEPANIGDGKSVSVLKNVKAGYIEKVGSEYVIYQTEVDKISDQFGEMNYYVLSERTIAEDLRKKDTSFSYFKEHPNCLEHVMKDGFKKIQDRGRIHYKGTTNQHYTEGYYNISYEVTNTRQITAVGNPGTYKHEGYLVCTGHMNEKKSKYIIPKMDQSKEHIQISKADVDAFQIDYNKKKNTLRNNKKYYNLPETGEIKPVFYIQLDHLYFGFTPRLRLFYDHTIKEGYKQTKKSFDYAKSLFGTIDKNENIGYKSKVAFTDAVLCGNVNKSEESSVILGEPKPTSYLDYLVQKGGKTTYNTQGFELRGVKQYWLHKTLESYSYSNAGKNDKVFTHMKPLKEGSRFTGSVRFQNLTKAELGLLLWSICLEDDCLMNIGMGKSLGYGVIGLEDVTLKIFDTEKAYDLNQTLDWQPMMTGDIKTYIDAYKSEINGKLRGKDIDSLSSIQSFFKMHDRNLIPDNHVIRYMSIDKKEYQSRKRPLDSIDEVIKKSERSANEKKIVEKPVIEKKTAAEKKELRSGSVYQAEIKGYQGKKVKFLIDGNYILTALENIKGIDDLNKKNMKEMLPAGKKVTVELKKIKVDNETIYKVSIQ</sequence>
<reference evidence="1" key="1">
    <citation type="submission" date="2020-08" db="EMBL/GenBank/DDBJ databases">
        <title>Genome public.</title>
        <authorList>
            <person name="Liu C."/>
            <person name="Sun Q."/>
        </authorList>
    </citation>
    <scope>NUCLEOTIDE SEQUENCE</scope>
    <source>
        <strain evidence="1">BX1005</strain>
    </source>
</reference>
<accession>A0A923RS32</accession>
<proteinExistence type="predicted"/>
<dbReference type="EMBL" id="JACOPH010000001">
    <property type="protein sequence ID" value="MBC5713197.1"/>
    <property type="molecule type" value="Genomic_DNA"/>
</dbReference>
<comment type="caution">
    <text evidence="1">The sequence shown here is derived from an EMBL/GenBank/DDBJ whole genome shotgun (WGS) entry which is preliminary data.</text>
</comment>
<dbReference type="InterPro" id="IPR023825">
    <property type="entry name" value="CRISPR-assoc_RAMP_BGP1436"/>
</dbReference>
<dbReference type="Proteomes" id="UP000606720">
    <property type="component" value="Unassembled WGS sequence"/>
</dbReference>
<organism evidence="1 2">
    <name type="scientific">Roseburia zhanii</name>
    <dbReference type="NCBI Taxonomy" id="2763064"/>
    <lineage>
        <taxon>Bacteria</taxon>
        <taxon>Bacillati</taxon>
        <taxon>Bacillota</taxon>
        <taxon>Clostridia</taxon>
        <taxon>Lachnospirales</taxon>
        <taxon>Lachnospiraceae</taxon>
        <taxon>Roseburia</taxon>
    </lineage>
</organism>
<evidence type="ECO:0000313" key="2">
    <source>
        <dbReference type="Proteomes" id="UP000606720"/>
    </source>
</evidence>
<evidence type="ECO:0000313" key="1">
    <source>
        <dbReference type="EMBL" id="MBC5713197.1"/>
    </source>
</evidence>